<keyword evidence="1" id="KW-0732">Signal</keyword>
<dbReference type="OrthoDB" id="170617at2157"/>
<proteinExistence type="predicted"/>
<feature type="region of interest" description="Disordered" evidence="2">
    <location>
        <begin position="253"/>
        <end position="294"/>
    </location>
</feature>
<evidence type="ECO:0000313" key="3">
    <source>
        <dbReference type="EMBL" id="SIS00326.1"/>
    </source>
</evidence>
<reference evidence="4" key="1">
    <citation type="submission" date="2017-01" db="EMBL/GenBank/DDBJ databases">
        <authorList>
            <person name="Varghese N."/>
            <person name="Submissions S."/>
        </authorList>
    </citation>
    <scope>NUCLEOTIDE SEQUENCE [LARGE SCALE GENOMIC DNA]</scope>
    <source>
        <strain evidence="4">type strain: HArc-</strain>
    </source>
</reference>
<dbReference type="RefSeq" id="WP_076609227.1">
    <property type="nucleotide sequence ID" value="NZ_FTNR01000007.1"/>
</dbReference>
<dbReference type="GO" id="GO:0030115">
    <property type="term" value="C:S-layer"/>
    <property type="evidence" value="ECO:0007669"/>
    <property type="project" value="UniProtKB-SubCell"/>
</dbReference>
<dbReference type="NCBIfam" id="TIGR04126">
    <property type="entry name" value="PGF_CTERM"/>
    <property type="match status" value="1"/>
</dbReference>
<dbReference type="EMBL" id="FTNR01000007">
    <property type="protein sequence ID" value="SIS00326.1"/>
    <property type="molecule type" value="Genomic_DNA"/>
</dbReference>
<accession>A0A1N7FJB8</accession>
<evidence type="ECO:0000256" key="2">
    <source>
        <dbReference type="SAM" id="MobiDB-lite"/>
    </source>
</evidence>
<evidence type="ECO:0000256" key="1">
    <source>
        <dbReference type="ARBA" id="ARBA00022729"/>
    </source>
</evidence>
<keyword evidence="4" id="KW-1185">Reference proteome</keyword>
<organism evidence="3 4">
    <name type="scientific">Natronorubrum thiooxidans</name>
    <dbReference type="NCBI Taxonomy" id="308853"/>
    <lineage>
        <taxon>Archaea</taxon>
        <taxon>Methanobacteriati</taxon>
        <taxon>Methanobacteriota</taxon>
        <taxon>Stenosarchaea group</taxon>
        <taxon>Halobacteria</taxon>
        <taxon>Halobacteriales</taxon>
        <taxon>Natrialbaceae</taxon>
        <taxon>Natronorubrum</taxon>
    </lineage>
</organism>
<dbReference type="Proteomes" id="UP000185936">
    <property type="component" value="Unassembled WGS sequence"/>
</dbReference>
<dbReference type="AlphaFoldDB" id="A0A1N7FJB8"/>
<feature type="compositionally biased region" description="Acidic residues" evidence="2">
    <location>
        <begin position="259"/>
        <end position="272"/>
    </location>
</feature>
<sequence length="318" mass="33897">MVRSRTLVTTGLFVVFCIGLVGVAAVGGASDDPATNPALTPPDSDTELNVSEDAYVEAAPGPDDEYYEASDGNWVSYVNPRDEYREPYLGEGSAKICVTLLNEAGDPIVGETVPNTTVTLPTGESTSWHSHADPMTVTYPLTDNYERPLDADQFGTTDDLPQGSGYMDSHCIELHGLPEDGTVEYGEIQIEGEHADKIETVGYIQQAHDTWDTDTDPIEAAEPYADAGGGWTYYPGGSHGQVVAVLQLDSEVTGADGEPVSDDENSSDDDGEHTEPETTGETNDDDTDTDDEVPGFGVVTAILALALAALVSSRRWAR</sequence>
<protein>
    <submittedName>
        <fullName evidence="3">PGF-CTERM protein</fullName>
    </submittedName>
</protein>
<evidence type="ECO:0000313" key="4">
    <source>
        <dbReference type="Proteomes" id="UP000185936"/>
    </source>
</evidence>
<feature type="compositionally biased region" description="Acidic residues" evidence="2">
    <location>
        <begin position="282"/>
        <end position="293"/>
    </location>
</feature>
<dbReference type="STRING" id="308853.SAMN05421752_10729"/>
<gene>
    <name evidence="3" type="ORF">SAMN05421752_10729</name>
</gene>
<dbReference type="InterPro" id="IPR026371">
    <property type="entry name" value="PGF_CTERM"/>
</dbReference>
<dbReference type="GO" id="GO:0005886">
    <property type="term" value="C:plasma membrane"/>
    <property type="evidence" value="ECO:0007669"/>
    <property type="project" value="UniProtKB-SubCell"/>
</dbReference>
<name>A0A1N7FJB8_9EURY</name>